<comment type="caution">
    <text evidence="2">The sequence shown here is derived from an EMBL/GenBank/DDBJ whole genome shotgun (WGS) entry which is preliminary data.</text>
</comment>
<dbReference type="EMBL" id="PDNZ01000002">
    <property type="protein sequence ID" value="PWW82728.1"/>
    <property type="molecule type" value="Genomic_DNA"/>
</dbReference>
<keyword evidence="3" id="KW-1185">Reference proteome</keyword>
<dbReference type="InterPro" id="IPR036291">
    <property type="entry name" value="NAD(P)-bd_dom_sf"/>
</dbReference>
<evidence type="ECO:0000313" key="2">
    <source>
        <dbReference type="EMBL" id="PWW82728.1"/>
    </source>
</evidence>
<dbReference type="GO" id="GO:0004029">
    <property type="term" value="F:aldehyde dehydrogenase (NAD+) activity"/>
    <property type="evidence" value="ECO:0007669"/>
    <property type="project" value="TreeGrafter"/>
</dbReference>
<dbReference type="SUPFAM" id="SSF51735">
    <property type="entry name" value="NAD(P)-binding Rossmann-fold domains"/>
    <property type="match status" value="1"/>
</dbReference>
<organism evidence="2 3">
    <name type="scientific">Prosthecochloris marina</name>
    <dbReference type="NCBI Taxonomy" id="2017681"/>
    <lineage>
        <taxon>Bacteria</taxon>
        <taxon>Pseudomonadati</taxon>
        <taxon>Chlorobiota</taxon>
        <taxon>Chlorobiia</taxon>
        <taxon>Chlorobiales</taxon>
        <taxon>Chlorobiaceae</taxon>
        <taxon>Prosthecochloris</taxon>
    </lineage>
</organism>
<feature type="domain" description="NAD-dependent epimerase/dehydratase" evidence="1">
    <location>
        <begin position="5"/>
        <end position="225"/>
    </location>
</feature>
<reference evidence="3" key="1">
    <citation type="submission" date="2017-10" db="EMBL/GenBank/DDBJ databases">
        <authorList>
            <person name="Gaisin V.A."/>
            <person name="Rysina M.S."/>
            <person name="Grouzdev D.S."/>
        </authorList>
    </citation>
    <scope>NUCLEOTIDE SEQUENCE [LARGE SCALE GENOMIC DNA]</scope>
    <source>
        <strain evidence="3">V1</strain>
    </source>
</reference>
<dbReference type="Pfam" id="PF01370">
    <property type="entry name" value="Epimerase"/>
    <property type="match status" value="1"/>
</dbReference>
<dbReference type="InterPro" id="IPR001509">
    <property type="entry name" value="Epimerase_deHydtase"/>
</dbReference>
<proteinExistence type="predicted"/>
<dbReference type="Gene3D" id="3.40.50.720">
    <property type="entry name" value="NAD(P)-binding Rossmann-like Domain"/>
    <property type="match status" value="1"/>
</dbReference>
<sequence length="331" mass="36062">MGLNILITGATGFIGAVLVDYLKNRNDNVSVLLRPESDPVKAASLRVNVRKGRYDDPASLREAVQDMDIIIHLAGVTKSIHEKGFYDGNVLPVKALLEAVKEANPGLHRFLLVSSLAAAGPADNPEPGIREKDVPKPVSAYGKSKLEAEKVCRSYKDILPVTIVRPPAVYGPGDKDVLQFLLLLKKGVVFAAGDIGVQRLSLVHVNDLVRGIVMAAESPAGAGESYFITSQQGYSWDELSVAAAKELEIKKFRKISLPKLLMKFFGYIAGSVSTITGRPGFLNSDKVNEMVQDYWVCSPEKAESRLGFTASVSLEEGMRSTIAWYKEQGWI</sequence>
<accession>A0A317T869</accession>
<evidence type="ECO:0000259" key="1">
    <source>
        <dbReference type="Pfam" id="PF01370"/>
    </source>
</evidence>
<gene>
    <name evidence="2" type="ORF">CR164_03015</name>
</gene>
<dbReference type="InterPro" id="IPR051783">
    <property type="entry name" value="NAD(P)-dependent_oxidoreduct"/>
</dbReference>
<name>A0A317T869_9CHLB</name>
<dbReference type="PANTHER" id="PTHR48079">
    <property type="entry name" value="PROTEIN YEEZ"/>
    <property type="match status" value="1"/>
</dbReference>
<dbReference type="AlphaFoldDB" id="A0A317T869"/>
<dbReference type="OrthoDB" id="1490291at2"/>
<dbReference type="Proteomes" id="UP000246278">
    <property type="component" value="Unassembled WGS sequence"/>
</dbReference>
<dbReference type="PANTHER" id="PTHR48079:SF6">
    <property type="entry name" value="NAD(P)-BINDING DOMAIN-CONTAINING PROTEIN-RELATED"/>
    <property type="match status" value="1"/>
</dbReference>
<dbReference type="GO" id="GO:0005737">
    <property type="term" value="C:cytoplasm"/>
    <property type="evidence" value="ECO:0007669"/>
    <property type="project" value="TreeGrafter"/>
</dbReference>
<protein>
    <submittedName>
        <fullName evidence="2">Epimerase</fullName>
    </submittedName>
</protein>
<dbReference type="RefSeq" id="WP_110022444.1">
    <property type="nucleotide sequence ID" value="NZ_PDNZ01000002.1"/>
</dbReference>
<evidence type="ECO:0000313" key="3">
    <source>
        <dbReference type="Proteomes" id="UP000246278"/>
    </source>
</evidence>